<keyword evidence="8 10" id="KW-0413">Isomerase</keyword>
<evidence type="ECO:0000256" key="2">
    <source>
        <dbReference type="ARBA" id="ARBA00022485"/>
    </source>
</evidence>
<keyword evidence="4" id="KW-0479">Metal-binding</keyword>
<dbReference type="GO" id="GO:0016853">
    <property type="term" value="F:isomerase activity"/>
    <property type="evidence" value="ECO:0007669"/>
    <property type="project" value="UniProtKB-KW"/>
</dbReference>
<dbReference type="InterPro" id="IPR013785">
    <property type="entry name" value="Aldolase_TIM"/>
</dbReference>
<dbReference type="SFLD" id="SFLDF00290">
    <property type="entry name" value="glutamate_2_3-aminomutase"/>
    <property type="match status" value="1"/>
</dbReference>
<organism evidence="10 11">
    <name type="scientific">Romboutsia faecis</name>
    <dbReference type="NCBI Taxonomy" id="2764597"/>
    <lineage>
        <taxon>Bacteria</taxon>
        <taxon>Bacillati</taxon>
        <taxon>Bacillota</taxon>
        <taxon>Clostridia</taxon>
        <taxon>Peptostreptococcales</taxon>
        <taxon>Peptostreptococcaceae</taxon>
        <taxon>Romboutsia</taxon>
    </lineage>
</organism>
<accession>A0ABR7JKS3</accession>
<dbReference type="Proteomes" id="UP000609849">
    <property type="component" value="Unassembled WGS sequence"/>
</dbReference>
<dbReference type="PIRSF" id="PIRSF004911">
    <property type="entry name" value="DUF160"/>
    <property type="match status" value="1"/>
</dbReference>
<dbReference type="NCBIfam" id="TIGR00238">
    <property type="entry name" value="KamA family radical SAM protein"/>
    <property type="match status" value="1"/>
</dbReference>
<keyword evidence="6" id="KW-0408">Iron</keyword>
<evidence type="ECO:0000256" key="1">
    <source>
        <dbReference type="ARBA" id="ARBA00001933"/>
    </source>
</evidence>
<reference evidence="10 11" key="1">
    <citation type="submission" date="2020-08" db="EMBL/GenBank/DDBJ databases">
        <authorList>
            <person name="Liu C."/>
            <person name="Sun Q."/>
        </authorList>
    </citation>
    <scope>NUCLEOTIDE SEQUENCE [LARGE SCALE GENOMIC DNA]</scope>
    <source>
        <strain evidence="10 11">NSJ-18</strain>
    </source>
</reference>
<evidence type="ECO:0000256" key="6">
    <source>
        <dbReference type="ARBA" id="ARBA00023004"/>
    </source>
</evidence>
<dbReference type="Pfam" id="PF12544">
    <property type="entry name" value="LAM_C"/>
    <property type="match status" value="1"/>
</dbReference>
<dbReference type="NCBIfam" id="TIGR04368">
    <property type="entry name" value="Glu_2_3_NH3_mut"/>
    <property type="match status" value="1"/>
</dbReference>
<dbReference type="Gene3D" id="6.10.140.1170">
    <property type="match status" value="1"/>
</dbReference>
<evidence type="ECO:0000256" key="7">
    <source>
        <dbReference type="ARBA" id="ARBA00023014"/>
    </source>
</evidence>
<dbReference type="Pfam" id="PF04055">
    <property type="entry name" value="Radical_SAM"/>
    <property type="match status" value="1"/>
</dbReference>
<keyword evidence="11" id="KW-1185">Reference proteome</keyword>
<dbReference type="CDD" id="cd01335">
    <property type="entry name" value="Radical_SAM"/>
    <property type="match status" value="1"/>
</dbReference>
<sequence length="434" mass="50422">MDKSTKISLERASQLKSRIEDYVDIRKEIPKGLELKEEINSRKEHILRVLDGTEENWNDYKWQLSNRITNVDTLSKILKLTEKEIEQIREVEDKFRWAISPYYLSLIDPKDIADPIKLMSIPSFIELEDEQHDLDPMGEEFTNPAGSITRRYPDRLIINVTNECAMYCRHCQRRRNIGQQDCHQSRAVLKESIDYVRENEEIRDVLITGGDPLTLSDNMLEWIISELRKIPHVDYIRLGTRTLVTMPQRITDEFCEMIKKYHPIYINTHFNHPMEITEETKVACEKLANSGVPLGNQAVLLNGVNNDKFIMRCLNHELLKIRVKPYYIFHSKHVKGTKHFNTSVDDGMEIMEYLRGYTSGMAIPTYIINAPKGKGKTPLLPQYLISKGTDYIMIRTWEGEVIKVEDTPAIDIKALIEETIGEDIALREVAQTIQ</sequence>
<comment type="caution">
    <text evidence="10">The sequence shown here is derived from an EMBL/GenBank/DDBJ whole genome shotgun (WGS) entry which is preliminary data.</text>
</comment>
<dbReference type="PROSITE" id="PS51918">
    <property type="entry name" value="RADICAL_SAM"/>
    <property type="match status" value="1"/>
</dbReference>
<comment type="cofactor">
    <cofactor evidence="1">
        <name>pyridoxal 5'-phosphate</name>
        <dbReference type="ChEBI" id="CHEBI:597326"/>
    </cofactor>
</comment>
<feature type="domain" description="Radical SAM core" evidence="9">
    <location>
        <begin position="150"/>
        <end position="371"/>
    </location>
</feature>
<dbReference type="InterPro" id="IPR007197">
    <property type="entry name" value="rSAM"/>
</dbReference>
<dbReference type="PANTHER" id="PTHR30538">
    <property type="entry name" value="LYSINE 2,3-AMINOMUTASE-RELATED"/>
    <property type="match status" value="1"/>
</dbReference>
<dbReference type="InterPro" id="IPR030801">
    <property type="entry name" value="Glu_2_3_NH3_mut"/>
</dbReference>
<keyword evidence="2" id="KW-0004">4Fe-4S</keyword>
<dbReference type="EC" id="5.4.3.9" evidence="10"/>
<dbReference type="SFLD" id="SFLDS00029">
    <property type="entry name" value="Radical_SAM"/>
    <property type="match status" value="1"/>
</dbReference>
<dbReference type="RefSeq" id="WP_153925382.1">
    <property type="nucleotide sequence ID" value="NZ_JACRWE010000001.1"/>
</dbReference>
<dbReference type="EMBL" id="JACRWE010000001">
    <property type="protein sequence ID" value="MBC5995533.1"/>
    <property type="molecule type" value="Genomic_DNA"/>
</dbReference>
<evidence type="ECO:0000313" key="11">
    <source>
        <dbReference type="Proteomes" id="UP000609849"/>
    </source>
</evidence>
<dbReference type="SFLD" id="SFLDG01070">
    <property type="entry name" value="PLP-dependent"/>
    <property type="match status" value="1"/>
</dbReference>
<dbReference type="Gene3D" id="3.20.20.70">
    <property type="entry name" value="Aldolase class I"/>
    <property type="match status" value="1"/>
</dbReference>
<dbReference type="PANTHER" id="PTHR30538:SF1">
    <property type="entry name" value="L-LYSINE 2,3-AMINOMUTASE"/>
    <property type="match status" value="1"/>
</dbReference>
<proteinExistence type="predicted"/>
<keyword evidence="7" id="KW-0411">Iron-sulfur</keyword>
<protein>
    <submittedName>
        <fullName evidence="10">Glutamate 2,3-aminomutase</fullName>
        <ecNumber evidence="10">5.4.3.9</ecNumber>
    </submittedName>
</protein>
<dbReference type="InterPro" id="IPR003739">
    <property type="entry name" value="Lys_aminomutase/Glu_NH3_mut"/>
</dbReference>
<dbReference type="SUPFAM" id="SSF102114">
    <property type="entry name" value="Radical SAM enzymes"/>
    <property type="match status" value="1"/>
</dbReference>
<dbReference type="InterPro" id="IPR025895">
    <property type="entry name" value="LAM_C_dom"/>
</dbReference>
<name>A0ABR7JKS3_9FIRM</name>
<gene>
    <name evidence="10" type="primary">eam</name>
    <name evidence="10" type="ORF">H8923_02055</name>
</gene>
<evidence type="ECO:0000256" key="5">
    <source>
        <dbReference type="ARBA" id="ARBA00022898"/>
    </source>
</evidence>
<dbReference type="InterPro" id="IPR058240">
    <property type="entry name" value="rSAM_sf"/>
</dbReference>
<keyword evidence="3" id="KW-0949">S-adenosyl-L-methionine</keyword>
<keyword evidence="5" id="KW-0663">Pyridoxal phosphate</keyword>
<evidence type="ECO:0000256" key="3">
    <source>
        <dbReference type="ARBA" id="ARBA00022691"/>
    </source>
</evidence>
<evidence type="ECO:0000259" key="9">
    <source>
        <dbReference type="PROSITE" id="PS51918"/>
    </source>
</evidence>
<evidence type="ECO:0000256" key="4">
    <source>
        <dbReference type="ARBA" id="ARBA00022723"/>
    </source>
</evidence>
<evidence type="ECO:0000313" key="10">
    <source>
        <dbReference type="EMBL" id="MBC5995533.1"/>
    </source>
</evidence>
<evidence type="ECO:0000256" key="8">
    <source>
        <dbReference type="ARBA" id="ARBA00023235"/>
    </source>
</evidence>